<dbReference type="Proteomes" id="UP000244905">
    <property type="component" value="Unassembled WGS sequence"/>
</dbReference>
<organism evidence="1 2">
    <name type="scientific">Duncaniella muris</name>
    <dbReference type="NCBI Taxonomy" id="2094150"/>
    <lineage>
        <taxon>Bacteria</taxon>
        <taxon>Pseudomonadati</taxon>
        <taxon>Bacteroidota</taxon>
        <taxon>Bacteroidia</taxon>
        <taxon>Bacteroidales</taxon>
        <taxon>Muribaculaceae</taxon>
        <taxon>Duncaniella</taxon>
    </lineage>
</organism>
<dbReference type="SUPFAM" id="SSF51206">
    <property type="entry name" value="cAMP-binding domain-like"/>
    <property type="match status" value="1"/>
</dbReference>
<dbReference type="InterPro" id="IPR018490">
    <property type="entry name" value="cNMP-bd_dom_sf"/>
</dbReference>
<sequence>MADLKLYDIIDLEPLRRYILTNGERRSYRRRQHFCTLSRPAQEIGLVISGGFAFSRPDYKGDRQILSLAFTDEIIGAYITPDFSRRSGFDITAMCDSEAAVVSLDAMTDYIDRELPGFRLQFTTAIATSFMLRGIAYRCESPESRYLELLRRLPHINGQMSNTAIASYLGIARETFVRMRSRLNAQIRDSDQNDDTDQSF</sequence>
<evidence type="ECO:0000313" key="1">
    <source>
        <dbReference type="EMBL" id="PWB02595.1"/>
    </source>
</evidence>
<evidence type="ECO:0000313" key="2">
    <source>
        <dbReference type="Proteomes" id="UP000244905"/>
    </source>
</evidence>
<protein>
    <submittedName>
        <fullName evidence="1">Crp/Fnr family transcriptional regulator</fullName>
    </submittedName>
</protein>
<proteinExistence type="predicted"/>
<dbReference type="EMBL" id="PUEC01000011">
    <property type="protein sequence ID" value="PWB02595.1"/>
    <property type="molecule type" value="Genomic_DNA"/>
</dbReference>
<gene>
    <name evidence="1" type="ORF">C5O23_06080</name>
</gene>
<dbReference type="InterPro" id="IPR014710">
    <property type="entry name" value="RmlC-like_jellyroll"/>
</dbReference>
<dbReference type="AlphaFoldDB" id="A0A2V1IQU0"/>
<keyword evidence="2" id="KW-1185">Reference proteome</keyword>
<dbReference type="GeneID" id="82525910"/>
<accession>A0A2V1IQU0</accession>
<dbReference type="Gene3D" id="2.60.120.10">
    <property type="entry name" value="Jelly Rolls"/>
    <property type="match status" value="1"/>
</dbReference>
<reference evidence="2" key="1">
    <citation type="submission" date="2018-02" db="EMBL/GenBank/DDBJ databases">
        <authorList>
            <person name="Clavel T."/>
            <person name="Strowig T."/>
        </authorList>
    </citation>
    <scope>NUCLEOTIDE SEQUENCE [LARGE SCALE GENOMIC DNA]</scope>
    <source>
        <strain evidence="2">DSM 103720</strain>
    </source>
</reference>
<dbReference type="RefSeq" id="WP_107032060.1">
    <property type="nucleotide sequence ID" value="NZ_CARXIO010000022.1"/>
</dbReference>
<name>A0A2V1IQU0_9BACT</name>
<comment type="caution">
    <text evidence="1">The sequence shown here is derived from an EMBL/GenBank/DDBJ whole genome shotgun (WGS) entry which is preliminary data.</text>
</comment>